<keyword evidence="1" id="KW-0175">Coiled coil</keyword>
<keyword evidence="2" id="KW-0812">Transmembrane</keyword>
<name>A0ABM7NY31_9BACT</name>
<dbReference type="InterPro" id="IPR045957">
    <property type="entry name" value="DUF6377"/>
</dbReference>
<dbReference type="RefSeq" id="WP_207155524.1">
    <property type="nucleotide sequence ID" value="NZ_AP024484.1"/>
</dbReference>
<dbReference type="EMBL" id="AP024484">
    <property type="protein sequence ID" value="BCS85382.1"/>
    <property type="molecule type" value="Genomic_DNA"/>
</dbReference>
<evidence type="ECO:0000313" key="5">
    <source>
        <dbReference type="Proteomes" id="UP001319045"/>
    </source>
</evidence>
<feature type="coiled-coil region" evidence="1">
    <location>
        <begin position="357"/>
        <end position="391"/>
    </location>
</feature>
<reference evidence="4 5" key="1">
    <citation type="journal article" date="2022" name="Int. J. Syst. Evol. Microbiol.">
        <title>Prevotella herbatica sp. nov., a plant polysaccharide-decomposing anaerobic bacterium isolated from a methanogenic reactor.</title>
        <authorList>
            <person name="Uek A."/>
            <person name="Tonouchi A."/>
            <person name="Kaku N."/>
            <person name="Ueki K."/>
        </authorList>
    </citation>
    <scope>NUCLEOTIDE SEQUENCE [LARGE SCALE GENOMIC DNA]</scope>
    <source>
        <strain evidence="4 5">WR041</strain>
    </source>
</reference>
<evidence type="ECO:0000256" key="2">
    <source>
        <dbReference type="SAM" id="Phobius"/>
    </source>
</evidence>
<evidence type="ECO:0000313" key="4">
    <source>
        <dbReference type="EMBL" id="BCS85382.1"/>
    </source>
</evidence>
<organism evidence="4 5">
    <name type="scientific">Prevotella herbatica</name>
    <dbReference type="NCBI Taxonomy" id="2801997"/>
    <lineage>
        <taxon>Bacteria</taxon>
        <taxon>Pseudomonadati</taxon>
        <taxon>Bacteroidota</taxon>
        <taxon>Bacteroidia</taxon>
        <taxon>Bacteroidales</taxon>
        <taxon>Prevotellaceae</taxon>
        <taxon>Prevotella</taxon>
    </lineage>
</organism>
<keyword evidence="2" id="KW-1133">Transmembrane helix</keyword>
<gene>
    <name evidence="4" type="ORF">prwr041_12750</name>
</gene>
<feature type="transmembrane region" description="Helical" evidence="2">
    <location>
        <begin position="332"/>
        <end position="351"/>
    </location>
</feature>
<evidence type="ECO:0000259" key="3">
    <source>
        <dbReference type="Pfam" id="PF19904"/>
    </source>
</evidence>
<dbReference type="Pfam" id="PF19904">
    <property type="entry name" value="DUF6377"/>
    <property type="match status" value="1"/>
</dbReference>
<keyword evidence="5" id="KW-1185">Reference proteome</keyword>
<keyword evidence="2" id="KW-0472">Membrane</keyword>
<feature type="domain" description="DUF6377" evidence="3">
    <location>
        <begin position="257"/>
        <end position="511"/>
    </location>
</feature>
<dbReference type="Proteomes" id="UP001319045">
    <property type="component" value="Chromosome"/>
</dbReference>
<accession>A0ABM7NY31</accession>
<proteinExistence type="predicted"/>
<evidence type="ECO:0000256" key="1">
    <source>
        <dbReference type="SAM" id="Coils"/>
    </source>
</evidence>
<protein>
    <submittedName>
        <fullName evidence="4">Transcriptional regulator</fullName>
    </submittedName>
</protein>
<sequence>MKHRLIQTLIILSISLCTQAQRINLDSLYDCLDKEITKSEKYINQRDQRIDKIKAKLAKTSAILDRHRLSWNLFKEYQAYMNDSAIHYLNYCIDIASKNKQSKLLVNDYIALTHQYAATGFYNEALEYLKYINGNKLKGQQLIDYYACCNHLYGEMGCYSKDSKLKDRCYRLSGIFRDSLYKKASPNSNIYLWRKVAELTTDNKYSEAMKECDKWMKQVKPNTHDYANMAFFRSEIYKGMHNIELCKYWLAISAICDIRNAVMDQASLWSLANMLSREGNLERSNRYVEYSWNCTQRYNTHLRSWLISPVLGVISDTYKTNLRKANYQLKSLIGAVSLLSVFLLASYIYVCHKKRQLSRARNELKTINMKLESLNSKLSGKNEELSSLNTKLSETNRLKDEYIGKFLSACSEYIDKIDNYRIKINRKLKANQMSDLMKMTSSDQLKQDEIKELFDNFDSVFLNIFPNFVVDFNLLLQPQHRIIPPSKTQLTTDLRIFALIRLGIEESSRIAEFLRYSPNSIYNYRARIKSKALCNRDEFEHKVKEIGMDM</sequence>